<reference evidence="8 9" key="1">
    <citation type="submission" date="2020-07" db="EMBL/GenBank/DDBJ databases">
        <title>Characterization of Pectobacterium aroidearum strains causing soft rot on Amorphophallus konjac.</title>
        <authorList>
            <person name="Xie H."/>
        </authorList>
    </citation>
    <scope>NUCLEOTIDE SEQUENCE [LARGE SCALE GENOMIC DNA]</scope>
    <source>
        <strain evidence="8 9">MY7</strain>
    </source>
</reference>
<evidence type="ECO:0000256" key="2">
    <source>
        <dbReference type="ARBA" id="ARBA00008072"/>
    </source>
</evidence>
<sequence length="347" mass="37459">MKAAVYDGNGKISWTEVKDATLEENTDALVKIIKTTICGSDLHILKGDMPYVPSGRVLGHEGIGVVEEIGDAVTQFKKGDKVVISAISYCGKCHHCKKGLYCHCESKDGGWVLGNSVNGTQAEYTRIPHADNSLIKVPENVDEESALMLSDILPTGFEVGVLAGEVKPGQKVAIIGAGPVGLSVLITSQFYSPAKIIMIDMDKSRLEMAKQLGATHTINPQSDDYASICKELTDGYGVDVAIECVGIPETFEMCQEIIAKGGRIANIGVHGKKVDLHMDKLWGSNIQITTGFVCTHSTPMLMESISSGKIDPKKLISHHFKLDEIEKAYQVFGNAAKEKAIKIILSK</sequence>
<evidence type="ECO:0000256" key="6">
    <source>
        <dbReference type="RuleBase" id="RU361277"/>
    </source>
</evidence>
<dbReference type="Pfam" id="PF08240">
    <property type="entry name" value="ADH_N"/>
    <property type="match status" value="1"/>
</dbReference>
<dbReference type="InterPro" id="IPR002328">
    <property type="entry name" value="ADH_Zn_CS"/>
</dbReference>
<dbReference type="RefSeq" id="WP_181844805.1">
    <property type="nucleotide sequence ID" value="NZ_JACERJ010000002.1"/>
</dbReference>
<dbReference type="InterPro" id="IPR013149">
    <property type="entry name" value="ADH-like_C"/>
</dbReference>
<evidence type="ECO:0000313" key="8">
    <source>
        <dbReference type="EMBL" id="MBA5203424.1"/>
    </source>
</evidence>
<dbReference type="EMBL" id="JACERJ010000002">
    <property type="protein sequence ID" value="MBA5203424.1"/>
    <property type="molecule type" value="Genomic_DNA"/>
</dbReference>
<dbReference type="Pfam" id="PF00107">
    <property type="entry name" value="ADH_zinc_N"/>
    <property type="match status" value="1"/>
</dbReference>
<keyword evidence="3 6" id="KW-0479">Metal-binding</keyword>
<dbReference type="AlphaFoldDB" id="A0AAW3SUW9"/>
<gene>
    <name evidence="8" type="ORF">H2Y57_06940</name>
</gene>
<dbReference type="Proteomes" id="UP000557749">
    <property type="component" value="Unassembled WGS sequence"/>
</dbReference>
<dbReference type="PANTHER" id="PTHR42813:SF4">
    <property type="entry name" value="NADP-DEPENDENT ISOPROPANOL DEHYDROGENASE"/>
    <property type="match status" value="1"/>
</dbReference>
<comment type="caution">
    <text evidence="8">The sequence shown here is derived from an EMBL/GenBank/DDBJ whole genome shotgun (WGS) entry which is preliminary data.</text>
</comment>
<keyword evidence="4 6" id="KW-0862">Zinc</keyword>
<dbReference type="SUPFAM" id="SSF51735">
    <property type="entry name" value="NAD(P)-binding Rossmann-fold domains"/>
    <property type="match status" value="1"/>
</dbReference>
<dbReference type="InterPro" id="IPR036291">
    <property type="entry name" value="NAD(P)-bd_dom_sf"/>
</dbReference>
<comment type="similarity">
    <text evidence="2 6">Belongs to the zinc-containing alcohol dehydrogenase family.</text>
</comment>
<evidence type="ECO:0000256" key="3">
    <source>
        <dbReference type="ARBA" id="ARBA00022723"/>
    </source>
</evidence>
<dbReference type="SUPFAM" id="SSF50129">
    <property type="entry name" value="GroES-like"/>
    <property type="match status" value="1"/>
</dbReference>
<evidence type="ECO:0000256" key="4">
    <source>
        <dbReference type="ARBA" id="ARBA00022833"/>
    </source>
</evidence>
<dbReference type="InterPro" id="IPR013154">
    <property type="entry name" value="ADH-like_N"/>
</dbReference>
<proteinExistence type="inferred from homology"/>
<feature type="domain" description="Enoyl reductase (ER)" evidence="7">
    <location>
        <begin position="8"/>
        <end position="345"/>
    </location>
</feature>
<dbReference type="Gene3D" id="3.40.50.720">
    <property type="entry name" value="NAD(P)-binding Rossmann-like Domain"/>
    <property type="match status" value="1"/>
</dbReference>
<dbReference type="InterPro" id="IPR011032">
    <property type="entry name" value="GroES-like_sf"/>
</dbReference>
<evidence type="ECO:0000259" key="7">
    <source>
        <dbReference type="SMART" id="SM00829"/>
    </source>
</evidence>
<dbReference type="GO" id="GO:0016616">
    <property type="term" value="F:oxidoreductase activity, acting on the CH-OH group of donors, NAD or NADP as acceptor"/>
    <property type="evidence" value="ECO:0007669"/>
    <property type="project" value="UniProtKB-ARBA"/>
</dbReference>
<comment type="cofactor">
    <cofactor evidence="1 6">
        <name>Zn(2+)</name>
        <dbReference type="ChEBI" id="CHEBI:29105"/>
    </cofactor>
</comment>
<dbReference type="SMART" id="SM00829">
    <property type="entry name" value="PKS_ER"/>
    <property type="match status" value="1"/>
</dbReference>
<evidence type="ECO:0000313" key="9">
    <source>
        <dbReference type="Proteomes" id="UP000557749"/>
    </source>
</evidence>
<dbReference type="Gene3D" id="3.90.180.10">
    <property type="entry name" value="Medium-chain alcohol dehydrogenases, catalytic domain"/>
    <property type="match status" value="1"/>
</dbReference>
<dbReference type="InterPro" id="IPR020843">
    <property type="entry name" value="ER"/>
</dbReference>
<dbReference type="CDD" id="cd08286">
    <property type="entry name" value="FDH_like_ADH2"/>
    <property type="match status" value="1"/>
</dbReference>
<dbReference type="GO" id="GO:0008270">
    <property type="term" value="F:zinc ion binding"/>
    <property type="evidence" value="ECO:0007669"/>
    <property type="project" value="InterPro"/>
</dbReference>
<accession>A0AAW3SUW9</accession>
<organism evidence="8 9">
    <name type="scientific">Pectobacterium aroidearum</name>
    <dbReference type="NCBI Taxonomy" id="1201031"/>
    <lineage>
        <taxon>Bacteria</taxon>
        <taxon>Pseudomonadati</taxon>
        <taxon>Pseudomonadota</taxon>
        <taxon>Gammaproteobacteria</taxon>
        <taxon>Enterobacterales</taxon>
        <taxon>Pectobacteriaceae</taxon>
        <taxon>Pectobacterium</taxon>
    </lineage>
</organism>
<evidence type="ECO:0000256" key="5">
    <source>
        <dbReference type="ARBA" id="ARBA00023002"/>
    </source>
</evidence>
<name>A0AAW3SUW9_9GAMM</name>
<evidence type="ECO:0000256" key="1">
    <source>
        <dbReference type="ARBA" id="ARBA00001947"/>
    </source>
</evidence>
<protein>
    <submittedName>
        <fullName evidence="8">Zinc-dependent alcohol dehydrogenase family protein</fullName>
    </submittedName>
</protein>
<dbReference type="PROSITE" id="PS00059">
    <property type="entry name" value="ADH_ZINC"/>
    <property type="match status" value="1"/>
</dbReference>
<dbReference type="PANTHER" id="PTHR42813">
    <property type="entry name" value="ZINC-TYPE ALCOHOL DEHYDROGENASE-LIKE"/>
    <property type="match status" value="1"/>
</dbReference>
<keyword evidence="5" id="KW-0560">Oxidoreductase</keyword>